<name>A0A2N5Y0W6_9GAMM</name>
<dbReference type="EMBL" id="PKLZ01000009">
    <property type="protein sequence ID" value="PLW81999.1"/>
    <property type="molecule type" value="Genomic_DNA"/>
</dbReference>
<feature type="region of interest" description="Disordered" evidence="1">
    <location>
        <begin position="125"/>
        <end position="144"/>
    </location>
</feature>
<reference evidence="3" key="1">
    <citation type="submission" date="2017-11" db="EMBL/GenBank/DDBJ databases">
        <title>The draft genome sequence of Chromatocurvus sp. F02.</title>
        <authorList>
            <person name="Du Z.-J."/>
            <person name="Chang Y.-Q."/>
        </authorList>
    </citation>
    <scope>NUCLEOTIDE SEQUENCE [LARGE SCALE GENOMIC DNA]</scope>
    <source>
        <strain evidence="3">F02</strain>
    </source>
</reference>
<gene>
    <name evidence="2" type="ORF">CWI75_12990</name>
</gene>
<organism evidence="2 3">
    <name type="scientific">Kineobactrum sediminis</name>
    <dbReference type="NCBI Taxonomy" id="1905677"/>
    <lineage>
        <taxon>Bacteria</taxon>
        <taxon>Pseudomonadati</taxon>
        <taxon>Pseudomonadota</taxon>
        <taxon>Gammaproteobacteria</taxon>
        <taxon>Cellvibrionales</taxon>
        <taxon>Halieaceae</taxon>
        <taxon>Kineobactrum</taxon>
    </lineage>
</organism>
<protein>
    <submittedName>
        <fullName evidence="2">Uncharacterized protein</fullName>
    </submittedName>
</protein>
<dbReference type="AlphaFoldDB" id="A0A2N5Y0W6"/>
<dbReference type="Gene3D" id="1.10.287.1490">
    <property type="match status" value="1"/>
</dbReference>
<evidence type="ECO:0000256" key="1">
    <source>
        <dbReference type="SAM" id="MobiDB-lite"/>
    </source>
</evidence>
<dbReference type="Proteomes" id="UP000234845">
    <property type="component" value="Unassembled WGS sequence"/>
</dbReference>
<dbReference type="RefSeq" id="WP_101521934.1">
    <property type="nucleotide sequence ID" value="NZ_PKLZ01000009.1"/>
</dbReference>
<evidence type="ECO:0000313" key="2">
    <source>
        <dbReference type="EMBL" id="PLW81999.1"/>
    </source>
</evidence>
<proteinExistence type="predicted"/>
<sequence>MLTANKLEKIMELEADLRAEYQQQLDTKSAEIDRLSARESELQAAVDKQLETITELTGKATDSQKAEQRARELHNRSERLVAEIAELKQRIKTLQKDLAAMREENKTLTQFDPVRMKKNLDASKKKLAEKTSAADTLQKTLSETRKENAELQRKVAELEARVAELAPQDAESVDTKEESAAV</sequence>
<evidence type="ECO:0000313" key="3">
    <source>
        <dbReference type="Proteomes" id="UP000234845"/>
    </source>
</evidence>
<accession>A0A2N5Y0W6</accession>
<dbReference type="OrthoDB" id="5738687at2"/>
<keyword evidence="3" id="KW-1185">Reference proteome</keyword>
<comment type="caution">
    <text evidence="2">The sequence shown here is derived from an EMBL/GenBank/DDBJ whole genome shotgun (WGS) entry which is preliminary data.</text>
</comment>